<dbReference type="InterPro" id="IPR001841">
    <property type="entry name" value="Znf_RING"/>
</dbReference>
<dbReference type="GO" id="GO:0008270">
    <property type="term" value="F:zinc ion binding"/>
    <property type="evidence" value="ECO:0007669"/>
    <property type="project" value="UniProtKB-KW"/>
</dbReference>
<evidence type="ECO:0000256" key="5">
    <source>
        <dbReference type="ARBA" id="ARBA00022833"/>
    </source>
</evidence>
<dbReference type="Pfam" id="PF13639">
    <property type="entry name" value="zf-RING_2"/>
    <property type="match status" value="1"/>
</dbReference>
<sequence>MAFGSVPAAKSVVEALEKFKYEGSCDQDHEDESKLIETCVICMEEVIIGSHLIRMPCSHICHEDCISPWIHQNHTCPLCRHKLPSQ</sequence>
<dbReference type="Gene3D" id="3.30.40.10">
    <property type="entry name" value="Zinc/RING finger domain, C3HC4 (zinc finger)"/>
    <property type="match status" value="1"/>
</dbReference>
<comment type="caution">
    <text evidence="8">The sequence shown here is derived from an EMBL/GenBank/DDBJ whole genome shotgun (WGS) entry which is preliminary data.</text>
</comment>
<dbReference type="Gramene" id="FCD_00038067-RA">
    <property type="protein sequence ID" value="FCD_00038067-RA:cds"/>
    <property type="gene ID" value="FCD_00038067"/>
</dbReference>
<dbReference type="PANTHER" id="PTHR15710:SF196">
    <property type="entry name" value="F6A14.12 PROTEIN-RELATED"/>
    <property type="match status" value="1"/>
</dbReference>
<gene>
    <name evidence="8" type="ORF">TIFTF001_050078</name>
</gene>
<dbReference type="Proteomes" id="UP001187192">
    <property type="component" value="Unassembled WGS sequence"/>
</dbReference>
<evidence type="ECO:0000256" key="4">
    <source>
        <dbReference type="ARBA" id="ARBA00022771"/>
    </source>
</evidence>
<dbReference type="AlphaFoldDB" id="A0AA87YWV0"/>
<protein>
    <recommendedName>
        <fullName evidence="2">RING-type E3 ubiquitin transferase</fullName>
        <ecNumber evidence="2">2.3.2.27</ecNumber>
    </recommendedName>
</protein>
<keyword evidence="4 6" id="KW-0863">Zinc-finger</keyword>
<dbReference type="InterPro" id="IPR013083">
    <property type="entry name" value="Znf_RING/FYVE/PHD"/>
</dbReference>
<evidence type="ECO:0000256" key="2">
    <source>
        <dbReference type="ARBA" id="ARBA00012483"/>
    </source>
</evidence>
<feature type="domain" description="RING-type" evidence="7">
    <location>
        <begin position="39"/>
        <end position="80"/>
    </location>
</feature>
<evidence type="ECO:0000313" key="8">
    <source>
        <dbReference type="EMBL" id="GMN20824.1"/>
    </source>
</evidence>
<organism evidence="8 9">
    <name type="scientific">Ficus carica</name>
    <name type="common">Common fig</name>
    <dbReference type="NCBI Taxonomy" id="3494"/>
    <lineage>
        <taxon>Eukaryota</taxon>
        <taxon>Viridiplantae</taxon>
        <taxon>Streptophyta</taxon>
        <taxon>Embryophyta</taxon>
        <taxon>Tracheophyta</taxon>
        <taxon>Spermatophyta</taxon>
        <taxon>Magnoliopsida</taxon>
        <taxon>eudicotyledons</taxon>
        <taxon>Gunneridae</taxon>
        <taxon>Pentapetalae</taxon>
        <taxon>rosids</taxon>
        <taxon>fabids</taxon>
        <taxon>Rosales</taxon>
        <taxon>Moraceae</taxon>
        <taxon>Ficeae</taxon>
        <taxon>Ficus</taxon>
    </lineage>
</organism>
<reference evidence="8" key="1">
    <citation type="submission" date="2023-07" db="EMBL/GenBank/DDBJ databases">
        <title>draft genome sequence of fig (Ficus carica).</title>
        <authorList>
            <person name="Takahashi T."/>
            <person name="Nishimura K."/>
        </authorList>
    </citation>
    <scope>NUCLEOTIDE SEQUENCE</scope>
</reference>
<evidence type="ECO:0000259" key="7">
    <source>
        <dbReference type="PROSITE" id="PS50089"/>
    </source>
</evidence>
<evidence type="ECO:0000256" key="3">
    <source>
        <dbReference type="ARBA" id="ARBA00022723"/>
    </source>
</evidence>
<evidence type="ECO:0000313" key="9">
    <source>
        <dbReference type="Proteomes" id="UP001187192"/>
    </source>
</evidence>
<dbReference type="GO" id="GO:0061630">
    <property type="term" value="F:ubiquitin protein ligase activity"/>
    <property type="evidence" value="ECO:0007669"/>
    <property type="project" value="UniProtKB-EC"/>
</dbReference>
<dbReference type="EMBL" id="BTGU01007760">
    <property type="protein sequence ID" value="GMN20824.1"/>
    <property type="molecule type" value="Genomic_DNA"/>
</dbReference>
<comment type="catalytic activity">
    <reaction evidence="1">
        <text>S-ubiquitinyl-[E2 ubiquitin-conjugating enzyme]-L-cysteine + [acceptor protein]-L-lysine = [E2 ubiquitin-conjugating enzyme]-L-cysteine + N(6)-ubiquitinyl-[acceptor protein]-L-lysine.</text>
        <dbReference type="EC" id="2.3.2.27"/>
    </reaction>
</comment>
<evidence type="ECO:0000256" key="1">
    <source>
        <dbReference type="ARBA" id="ARBA00000900"/>
    </source>
</evidence>
<dbReference type="GO" id="GO:0005737">
    <property type="term" value="C:cytoplasm"/>
    <property type="evidence" value="ECO:0007669"/>
    <property type="project" value="TreeGrafter"/>
</dbReference>
<dbReference type="SUPFAM" id="SSF57850">
    <property type="entry name" value="RING/U-box"/>
    <property type="match status" value="1"/>
</dbReference>
<dbReference type="EC" id="2.3.2.27" evidence="2"/>
<dbReference type="GO" id="GO:0016567">
    <property type="term" value="P:protein ubiquitination"/>
    <property type="evidence" value="ECO:0007669"/>
    <property type="project" value="TreeGrafter"/>
</dbReference>
<evidence type="ECO:0000256" key="6">
    <source>
        <dbReference type="PROSITE-ProRule" id="PRU00175"/>
    </source>
</evidence>
<dbReference type="PROSITE" id="PS50089">
    <property type="entry name" value="ZF_RING_2"/>
    <property type="match status" value="1"/>
</dbReference>
<proteinExistence type="predicted"/>
<accession>A0AA87YWV0</accession>
<dbReference type="PANTHER" id="PTHR15710">
    <property type="entry name" value="E3 UBIQUITIN-PROTEIN LIGASE PRAJA"/>
    <property type="match status" value="1"/>
</dbReference>
<keyword evidence="5" id="KW-0862">Zinc</keyword>
<keyword evidence="9" id="KW-1185">Reference proteome</keyword>
<name>A0AA87YWV0_FICCA</name>
<dbReference type="SMART" id="SM00184">
    <property type="entry name" value="RING"/>
    <property type="match status" value="1"/>
</dbReference>
<keyword evidence="3" id="KW-0479">Metal-binding</keyword>